<dbReference type="Pfam" id="PF14671">
    <property type="entry name" value="DSPn"/>
    <property type="match status" value="1"/>
</dbReference>
<dbReference type="Proteomes" id="UP000709295">
    <property type="component" value="Unassembled WGS sequence"/>
</dbReference>
<dbReference type="PANTHER" id="PTHR23339">
    <property type="entry name" value="TYROSINE SPECIFIC PROTEIN PHOSPHATASE AND DUAL SPECIFICITY PROTEIN PHOSPHATASE"/>
    <property type="match status" value="1"/>
</dbReference>
<comment type="caution">
    <text evidence="17">The sequence shown here is derived from an EMBL/GenBank/DDBJ whole genome shotgun (WGS) entry which is preliminary data.</text>
</comment>
<evidence type="ECO:0000313" key="18">
    <source>
        <dbReference type="Proteomes" id="UP000709295"/>
    </source>
</evidence>
<evidence type="ECO:0000256" key="2">
    <source>
        <dbReference type="ARBA" id="ARBA00004496"/>
    </source>
</evidence>
<dbReference type="InterPro" id="IPR003595">
    <property type="entry name" value="Tyr_Pase_cat"/>
</dbReference>
<feature type="compositionally biased region" description="Polar residues" evidence="14">
    <location>
        <begin position="445"/>
        <end position="454"/>
    </location>
</feature>
<keyword evidence="6" id="KW-0597">Phosphoprotein</keyword>
<dbReference type="PROSITE" id="PS50056">
    <property type="entry name" value="TYR_PHOSPHATASE_2"/>
    <property type="match status" value="1"/>
</dbReference>
<feature type="compositionally biased region" description="Polar residues" evidence="14">
    <location>
        <begin position="77"/>
        <end position="86"/>
    </location>
</feature>
<dbReference type="InterPro" id="IPR050561">
    <property type="entry name" value="PTP"/>
</dbReference>
<dbReference type="AlphaFoldDB" id="A0A8J5J0F4"/>
<accession>A0A8J5J0F4</accession>
<keyword evidence="9" id="KW-0378">Hydrolase</keyword>
<dbReference type="GO" id="GO:0032954">
    <property type="term" value="P:regulation of cytokinetic process"/>
    <property type="evidence" value="ECO:0007669"/>
    <property type="project" value="UniProtKB-ARBA"/>
</dbReference>
<evidence type="ECO:0000259" key="16">
    <source>
        <dbReference type="PROSITE" id="PS50056"/>
    </source>
</evidence>
<feature type="compositionally biased region" description="Basic residues" evidence="14">
    <location>
        <begin position="380"/>
        <end position="390"/>
    </location>
</feature>
<dbReference type="GO" id="GO:0005737">
    <property type="term" value="C:cytoplasm"/>
    <property type="evidence" value="ECO:0007669"/>
    <property type="project" value="UniProtKB-SubCell"/>
</dbReference>
<dbReference type="PROSITE" id="PS50054">
    <property type="entry name" value="TYR_PHOSPHATASE_DUAL"/>
    <property type="match status" value="1"/>
</dbReference>
<dbReference type="SMART" id="SM00404">
    <property type="entry name" value="PTPc_motif"/>
    <property type="match status" value="1"/>
</dbReference>
<evidence type="ECO:0000256" key="12">
    <source>
        <dbReference type="ARBA" id="ARBA00023254"/>
    </source>
</evidence>
<dbReference type="CDD" id="cd14499">
    <property type="entry name" value="CDC14_C"/>
    <property type="match status" value="1"/>
</dbReference>
<evidence type="ECO:0000256" key="9">
    <source>
        <dbReference type="ARBA" id="ARBA00022801"/>
    </source>
</evidence>
<evidence type="ECO:0000256" key="6">
    <source>
        <dbReference type="ARBA" id="ARBA00022553"/>
    </source>
</evidence>
<feature type="region of interest" description="Disordered" evidence="14">
    <location>
        <begin position="57"/>
        <end position="86"/>
    </location>
</feature>
<evidence type="ECO:0000256" key="14">
    <source>
        <dbReference type="SAM" id="MobiDB-lite"/>
    </source>
</evidence>
<feature type="domain" description="Tyrosine-protein phosphatase" evidence="15">
    <location>
        <begin position="684"/>
        <end position="842"/>
    </location>
</feature>
<gene>
    <name evidence="17" type="ORF">JG688_00004781</name>
</gene>
<protein>
    <recommendedName>
        <fullName evidence="4">protein-tyrosine-phosphatase</fullName>
        <ecNumber evidence="4">3.1.3.48</ecNumber>
    </recommendedName>
</protein>
<dbReference type="GO" id="GO:0005856">
    <property type="term" value="C:cytoskeleton"/>
    <property type="evidence" value="ECO:0007669"/>
    <property type="project" value="UniProtKB-ARBA"/>
</dbReference>
<name>A0A8J5J0F4_9STRA</name>
<dbReference type="GO" id="GO:0031981">
    <property type="term" value="C:nuclear lumen"/>
    <property type="evidence" value="ECO:0007669"/>
    <property type="project" value="UniProtKB-ARBA"/>
</dbReference>
<feature type="region of interest" description="Disordered" evidence="14">
    <location>
        <begin position="342"/>
        <end position="492"/>
    </location>
</feature>
<dbReference type="InterPro" id="IPR020422">
    <property type="entry name" value="TYR_PHOSPHATASE_DUAL_dom"/>
</dbReference>
<evidence type="ECO:0000256" key="13">
    <source>
        <dbReference type="ARBA" id="ARBA00023306"/>
    </source>
</evidence>
<evidence type="ECO:0000256" key="10">
    <source>
        <dbReference type="ARBA" id="ARBA00022912"/>
    </source>
</evidence>
<keyword evidence="11" id="KW-0539">Nucleus</keyword>
<dbReference type="GO" id="GO:0007096">
    <property type="term" value="P:regulation of exit from mitosis"/>
    <property type="evidence" value="ECO:0007669"/>
    <property type="project" value="UniProtKB-ARBA"/>
</dbReference>
<comment type="subcellular location">
    <subcellularLocation>
        <location evidence="2">Cytoplasm</location>
    </subcellularLocation>
    <subcellularLocation>
        <location evidence="1">Nucleus</location>
    </subcellularLocation>
</comment>
<keyword evidence="12" id="KW-0469">Meiosis</keyword>
<dbReference type="Pfam" id="PF00782">
    <property type="entry name" value="DSPc"/>
    <property type="match status" value="1"/>
</dbReference>
<keyword evidence="8" id="KW-0498">Mitosis</keyword>
<evidence type="ECO:0000256" key="3">
    <source>
        <dbReference type="ARBA" id="ARBA00007315"/>
    </source>
</evidence>
<keyword evidence="18" id="KW-1185">Reference proteome</keyword>
<evidence type="ECO:0000256" key="1">
    <source>
        <dbReference type="ARBA" id="ARBA00004123"/>
    </source>
</evidence>
<organism evidence="17 18">
    <name type="scientific">Phytophthora aleatoria</name>
    <dbReference type="NCBI Taxonomy" id="2496075"/>
    <lineage>
        <taxon>Eukaryota</taxon>
        <taxon>Sar</taxon>
        <taxon>Stramenopiles</taxon>
        <taxon>Oomycota</taxon>
        <taxon>Peronosporomycetes</taxon>
        <taxon>Peronosporales</taxon>
        <taxon>Peronosporaceae</taxon>
        <taxon>Phytophthora</taxon>
    </lineage>
</organism>
<keyword evidence="5" id="KW-0963">Cytoplasm</keyword>
<dbReference type="GO" id="GO:0051301">
    <property type="term" value="P:cell division"/>
    <property type="evidence" value="ECO:0007669"/>
    <property type="project" value="UniProtKB-KW"/>
</dbReference>
<evidence type="ECO:0000259" key="15">
    <source>
        <dbReference type="PROSITE" id="PS50054"/>
    </source>
</evidence>
<feature type="compositionally biased region" description="Low complexity" evidence="14">
    <location>
        <begin position="366"/>
        <end position="379"/>
    </location>
</feature>
<evidence type="ECO:0000256" key="11">
    <source>
        <dbReference type="ARBA" id="ARBA00023242"/>
    </source>
</evidence>
<dbReference type="PROSITE" id="PS00383">
    <property type="entry name" value="TYR_PHOSPHATASE_1"/>
    <property type="match status" value="1"/>
</dbReference>
<dbReference type="GO" id="GO:0000278">
    <property type="term" value="P:mitotic cell cycle"/>
    <property type="evidence" value="ECO:0007669"/>
    <property type="project" value="UniProtKB-ARBA"/>
</dbReference>
<evidence type="ECO:0000256" key="8">
    <source>
        <dbReference type="ARBA" id="ARBA00022776"/>
    </source>
</evidence>
<dbReference type="FunFam" id="3.90.190.10:FF:000038">
    <property type="entry name" value="Tyrosine-protein phosphatase CDC14"/>
    <property type="match status" value="1"/>
</dbReference>
<dbReference type="FunFam" id="3.90.190.10:FF:000132">
    <property type="entry name" value="Dual specificity protein phosphatase, putative"/>
    <property type="match status" value="1"/>
</dbReference>
<feature type="domain" description="Tyrosine specific protein phosphatases" evidence="16">
    <location>
        <begin position="767"/>
        <end position="829"/>
    </location>
</feature>
<evidence type="ECO:0000256" key="5">
    <source>
        <dbReference type="ARBA" id="ARBA00022490"/>
    </source>
</evidence>
<evidence type="ECO:0000313" key="17">
    <source>
        <dbReference type="EMBL" id="KAG6970622.1"/>
    </source>
</evidence>
<keyword evidence="7" id="KW-0132">Cell division</keyword>
<dbReference type="GO" id="GO:0004725">
    <property type="term" value="F:protein tyrosine phosphatase activity"/>
    <property type="evidence" value="ECO:0007669"/>
    <property type="project" value="UniProtKB-EC"/>
</dbReference>
<dbReference type="InterPro" id="IPR000387">
    <property type="entry name" value="Tyr_Pase_dom"/>
</dbReference>
<dbReference type="GO" id="GO:0033554">
    <property type="term" value="P:cellular response to stress"/>
    <property type="evidence" value="ECO:0007669"/>
    <property type="project" value="UniProtKB-ARBA"/>
</dbReference>
<dbReference type="EC" id="3.1.3.48" evidence="4"/>
<evidence type="ECO:0000256" key="4">
    <source>
        <dbReference type="ARBA" id="ARBA00013064"/>
    </source>
</evidence>
<keyword evidence="13" id="KW-0131">Cell cycle</keyword>
<comment type="similarity">
    <text evidence="3">Belongs to the protein-tyrosine phosphatase family. Non-receptor class CDC14 subfamily.</text>
</comment>
<dbReference type="InterPro" id="IPR016130">
    <property type="entry name" value="Tyr_Pase_AS"/>
</dbReference>
<dbReference type="EMBL" id="JAENGY010000176">
    <property type="protein sequence ID" value="KAG6970622.1"/>
    <property type="molecule type" value="Genomic_DNA"/>
</dbReference>
<keyword evidence="10" id="KW-0904">Protein phosphatase</keyword>
<sequence length="929" mass="101193">MPPKKASRPPPSPELHEPYESYLYADLRHELSVRHIRIPRSGQCLNTRVGFIQQLRDWDQEQTQTPETPRRTSPRRNQSTNQTQMNSTRVIRARRGCRFRLINVLLSPEFNRRWNEMVSRGGKMEVNRLWLDVHAAFIAQNSALDALHFQDALFVNITPNVILAHSVARLQQMWIEIVAMYRNAVAQAKEAAAHNDNVHSFFDFCAGRLDLLYLHMAMLLEPKLYEFVMSGKLSAAEPFNTSKAKTKAVTTTAQSTQATTAADSKPGAAITAAAAKAKAAAPIPAATASAGKAKAAAPIPAKAAAAKAPIPAKVAAAKAKAAAPIPATTEAVAPTTKAAVTTAATQSKPPGVLMQNPEMKEPLSPAVAKSSATAKTAAVKAHKSSTKAKQAKPTGSPQKPATLKKVQKAAGKGKAPVTAAPGKETKPKVPVSAASAKETKPKASPSKQKLSASPSKLKVASKPALKKSSVGDKPAQTTSHGKRKREEEDTTVVEVPTVSDIVRHSATMASSAMANGLEEAIEFLPGRLFYVPLKKAPPRIPGTHFFSIDDELMYWNFYLDFGPLNLGHTFVFSETLNKKLAAAAKAGEVVYFYSSTQGQRRANAVCILGCWAVLFQNMSAEKAYSPFQRMRFPPFHDATPSVCTFNLTILDCLKGLERAMNSGYISTKTFDLHEFQHYERVENGDLTWVSPKFIAFAGPHNVYQRTPQGHVMLTPEHYIPYFKKRNVTLVVRLNDKQYDEKKFLSAGIDHIDLIYPDGTNAPMPILMKFIEACEKTPGAVAVHCKAGLGRTGTCIGAYMMKHHLFSAHELIGWLRLCRPGSVIGPQQQFMEAIESRMQQLNPSKSGSFKGEMVSITSSIGPSSPSRGGNIRTTMVPARSAGAGIVTTNRIVSNSQIGLDKTQGDKLNDQKYMRYRSSKPSAPSGGNMFW</sequence>
<evidence type="ECO:0000256" key="7">
    <source>
        <dbReference type="ARBA" id="ARBA00022618"/>
    </source>
</evidence>
<dbReference type="InterPro" id="IPR000340">
    <property type="entry name" value="Dual-sp_phosphatase_cat-dom"/>
</dbReference>
<dbReference type="InterPro" id="IPR029260">
    <property type="entry name" value="DSPn"/>
</dbReference>
<dbReference type="GO" id="GO:0051321">
    <property type="term" value="P:meiotic cell cycle"/>
    <property type="evidence" value="ECO:0007669"/>
    <property type="project" value="UniProtKB-KW"/>
</dbReference>
<dbReference type="CDD" id="cd17657">
    <property type="entry name" value="CDC14_N"/>
    <property type="match status" value="1"/>
</dbReference>
<dbReference type="InterPro" id="IPR044506">
    <property type="entry name" value="CDC14_C"/>
</dbReference>
<proteinExistence type="inferred from homology"/>
<dbReference type="SMART" id="SM00195">
    <property type="entry name" value="DSPc"/>
    <property type="match status" value="1"/>
</dbReference>
<reference evidence="17" key="1">
    <citation type="submission" date="2021-01" db="EMBL/GenBank/DDBJ databases">
        <title>Phytophthora aleatoria, a newly-described species from Pinus radiata is distinct from Phytophthora cactorum isolates based on comparative genomics.</title>
        <authorList>
            <person name="Mcdougal R."/>
            <person name="Panda P."/>
            <person name="Williams N."/>
            <person name="Studholme D.J."/>
        </authorList>
    </citation>
    <scope>NUCLEOTIDE SEQUENCE</scope>
    <source>
        <strain evidence="17">NZFS 4037</strain>
    </source>
</reference>